<feature type="transmembrane region" description="Helical" evidence="5">
    <location>
        <begin position="267"/>
        <end position="285"/>
    </location>
</feature>
<feature type="transmembrane region" description="Helical" evidence="5">
    <location>
        <begin position="458"/>
        <end position="482"/>
    </location>
</feature>
<dbReference type="OrthoDB" id="28208at2759"/>
<evidence type="ECO:0000256" key="3">
    <source>
        <dbReference type="ARBA" id="ARBA00022989"/>
    </source>
</evidence>
<dbReference type="PANTHER" id="PTHR22950:SF703">
    <property type="entry name" value="AMINO ACID TRANSPORTER TRANSMEMBRANE DOMAIN-CONTAINING PROTEIN"/>
    <property type="match status" value="1"/>
</dbReference>
<dbReference type="RefSeq" id="XP_022084957.1">
    <property type="nucleotide sequence ID" value="XM_022229265.1"/>
</dbReference>
<dbReference type="InterPro" id="IPR013057">
    <property type="entry name" value="AA_transpt_TM"/>
</dbReference>
<reference evidence="8" key="1">
    <citation type="submission" date="2025-08" db="UniProtKB">
        <authorList>
            <consortium name="RefSeq"/>
        </authorList>
    </citation>
    <scope>IDENTIFICATION</scope>
</reference>
<dbReference type="Pfam" id="PF01490">
    <property type="entry name" value="Aa_trans"/>
    <property type="match status" value="1"/>
</dbReference>
<feature type="transmembrane region" description="Helical" evidence="5">
    <location>
        <begin position="390"/>
        <end position="407"/>
    </location>
</feature>
<proteinExistence type="predicted"/>
<feature type="transmembrane region" description="Helical" evidence="5">
    <location>
        <begin position="86"/>
        <end position="106"/>
    </location>
</feature>
<feature type="transmembrane region" description="Helical" evidence="5">
    <location>
        <begin position="347"/>
        <end position="369"/>
    </location>
</feature>
<dbReference type="GeneID" id="110976184"/>
<feature type="transmembrane region" description="Helical" evidence="5">
    <location>
        <begin position="197"/>
        <end position="216"/>
    </location>
</feature>
<evidence type="ECO:0000313" key="8">
    <source>
        <dbReference type="RefSeq" id="XP_022084957.1"/>
    </source>
</evidence>
<dbReference type="AlphaFoldDB" id="A0A8B7XXH9"/>
<feature type="transmembrane region" description="Helical" evidence="5">
    <location>
        <begin position="171"/>
        <end position="191"/>
    </location>
</feature>
<protein>
    <submittedName>
        <fullName evidence="8">Amino acid transporter AVT1F-like isoform X1</fullName>
    </submittedName>
</protein>
<feature type="transmembrane region" description="Helical" evidence="5">
    <location>
        <begin position="413"/>
        <end position="437"/>
    </location>
</feature>
<name>A0A8B7XXH9_ACAPL</name>
<keyword evidence="2 5" id="KW-0812">Transmembrane</keyword>
<dbReference type="PANTHER" id="PTHR22950">
    <property type="entry name" value="AMINO ACID TRANSPORTER"/>
    <property type="match status" value="1"/>
</dbReference>
<evidence type="ECO:0000256" key="4">
    <source>
        <dbReference type="ARBA" id="ARBA00023136"/>
    </source>
</evidence>
<gene>
    <name evidence="8" type="primary">LOC110976184</name>
</gene>
<dbReference type="KEGG" id="aplc:110976184"/>
<feature type="transmembrane region" description="Helical" evidence="5">
    <location>
        <begin position="306"/>
        <end position="327"/>
    </location>
</feature>
<dbReference type="GO" id="GO:0015179">
    <property type="term" value="F:L-amino acid transmembrane transporter activity"/>
    <property type="evidence" value="ECO:0007669"/>
    <property type="project" value="TreeGrafter"/>
</dbReference>
<feature type="transmembrane region" description="Helical" evidence="5">
    <location>
        <begin position="223"/>
        <end position="247"/>
    </location>
</feature>
<feature type="domain" description="Amino acid transporter transmembrane" evidence="6">
    <location>
        <begin position="104"/>
        <end position="466"/>
    </location>
</feature>
<organism evidence="7 8">
    <name type="scientific">Acanthaster planci</name>
    <name type="common">Crown-of-thorns starfish</name>
    <dbReference type="NCBI Taxonomy" id="133434"/>
    <lineage>
        <taxon>Eukaryota</taxon>
        <taxon>Metazoa</taxon>
        <taxon>Echinodermata</taxon>
        <taxon>Eleutherozoa</taxon>
        <taxon>Asterozoa</taxon>
        <taxon>Asteroidea</taxon>
        <taxon>Valvatacea</taxon>
        <taxon>Valvatida</taxon>
        <taxon>Acanthasteridae</taxon>
        <taxon>Acanthaster</taxon>
    </lineage>
</organism>
<keyword evidence="7" id="KW-1185">Reference proteome</keyword>
<keyword evidence="4 5" id="KW-0472">Membrane</keyword>
<dbReference type="GO" id="GO:0005774">
    <property type="term" value="C:vacuolar membrane"/>
    <property type="evidence" value="ECO:0007669"/>
    <property type="project" value="TreeGrafter"/>
</dbReference>
<dbReference type="Proteomes" id="UP000694845">
    <property type="component" value="Unplaced"/>
</dbReference>
<keyword evidence="3 5" id="KW-1133">Transmembrane helix</keyword>
<accession>A0A8B7XXH9</accession>
<sequence length="537" mass="58737">MEVNGGPAPAKQGADDDQTIPLQKYRTTLYMNSDQGPEKLQTTGPKFKTALYTKTDTGDMVELNLNDDSDADDSRKRHEGLNFQQTIFLIAGYCPGFAATIMMVAIVNTGWVGFLVFAALIFLLAYAAILLGSCWNMVRVAWFEDLNPYGAIAYEACGTWARHTVNVLVDLASFGGGTVMLLATSELILVVIGPQLYGTYCYWPLIIGAIMCPAIWVGMPKHFWLLGALSIVTTLLAILLIFIDAAIYLHGNGRALAEFQPPIESWAFGKLIGATIFLLGGHFVYPEIQRAMKEPGNFDRSALTTFLLIVVFLFPTLLVVFVTYGDIIAPNDIDLEAGLLSVLPRGALVVIPGLLLLISSASVMLIIINPLFSHLEEVLNIQEGINWKRILLRTSVIILIVFLAETVNEFALLVTVVGGVVFPLLTFLAPAVSYLRLRSMHMPDSFSERPKMHIFESIVSFLLILVTPVTVIAVLAITIVALTNDQTGYVKPCYVQYNATSVEWANDTLPTNATWANDTLPTNATWANGSSLTTVAM</sequence>
<comment type="subcellular location">
    <subcellularLocation>
        <location evidence="1">Membrane</location>
        <topology evidence="1">Multi-pass membrane protein</topology>
    </subcellularLocation>
</comment>
<evidence type="ECO:0000256" key="5">
    <source>
        <dbReference type="SAM" id="Phobius"/>
    </source>
</evidence>
<feature type="transmembrane region" description="Helical" evidence="5">
    <location>
        <begin position="112"/>
        <end position="131"/>
    </location>
</feature>
<evidence type="ECO:0000256" key="1">
    <source>
        <dbReference type="ARBA" id="ARBA00004141"/>
    </source>
</evidence>
<evidence type="ECO:0000256" key="2">
    <source>
        <dbReference type="ARBA" id="ARBA00022692"/>
    </source>
</evidence>
<evidence type="ECO:0000313" key="7">
    <source>
        <dbReference type="Proteomes" id="UP000694845"/>
    </source>
</evidence>
<evidence type="ECO:0000259" key="6">
    <source>
        <dbReference type="Pfam" id="PF01490"/>
    </source>
</evidence>